<dbReference type="InParanoid" id="A0A2P5IB70"/>
<organism evidence="2 3">
    <name type="scientific">Diaporthe helianthi</name>
    <dbReference type="NCBI Taxonomy" id="158607"/>
    <lineage>
        <taxon>Eukaryota</taxon>
        <taxon>Fungi</taxon>
        <taxon>Dikarya</taxon>
        <taxon>Ascomycota</taxon>
        <taxon>Pezizomycotina</taxon>
        <taxon>Sordariomycetes</taxon>
        <taxon>Sordariomycetidae</taxon>
        <taxon>Diaporthales</taxon>
        <taxon>Diaporthaceae</taxon>
        <taxon>Diaporthe</taxon>
    </lineage>
</organism>
<feature type="compositionally biased region" description="Acidic residues" evidence="1">
    <location>
        <begin position="681"/>
        <end position="690"/>
    </location>
</feature>
<dbReference type="STRING" id="158607.A0A2P5IB70"/>
<dbReference type="Proteomes" id="UP000094444">
    <property type="component" value="Unassembled WGS sequence"/>
</dbReference>
<reference evidence="2" key="1">
    <citation type="submission" date="2017-09" db="EMBL/GenBank/DDBJ databases">
        <title>Polyketide synthases of a Diaporthe helianthi virulent isolate.</title>
        <authorList>
            <person name="Baroncelli R."/>
        </authorList>
    </citation>
    <scope>NUCLEOTIDE SEQUENCE [LARGE SCALE GENOMIC DNA]</scope>
    <source>
        <strain evidence="2">7/96</strain>
    </source>
</reference>
<feature type="region of interest" description="Disordered" evidence="1">
    <location>
        <begin position="523"/>
        <end position="650"/>
    </location>
</feature>
<protein>
    <recommendedName>
        <fullName evidence="4">BTB domain-containing protein</fullName>
    </recommendedName>
</protein>
<evidence type="ECO:0000313" key="2">
    <source>
        <dbReference type="EMBL" id="POS79752.1"/>
    </source>
</evidence>
<evidence type="ECO:0008006" key="4">
    <source>
        <dbReference type="Google" id="ProtNLM"/>
    </source>
</evidence>
<evidence type="ECO:0000256" key="1">
    <source>
        <dbReference type="SAM" id="MobiDB-lite"/>
    </source>
</evidence>
<feature type="compositionally biased region" description="Pro residues" evidence="1">
    <location>
        <begin position="66"/>
        <end position="83"/>
    </location>
</feature>
<name>A0A2P5IB70_DIAHE</name>
<keyword evidence="3" id="KW-1185">Reference proteome</keyword>
<dbReference type="AlphaFoldDB" id="A0A2P5IB70"/>
<feature type="compositionally biased region" description="Low complexity" evidence="1">
    <location>
        <begin position="542"/>
        <end position="556"/>
    </location>
</feature>
<feature type="compositionally biased region" description="Polar residues" evidence="1">
    <location>
        <begin position="609"/>
        <end position="627"/>
    </location>
</feature>
<dbReference type="OrthoDB" id="4845755at2759"/>
<feature type="region of interest" description="Disordered" evidence="1">
    <location>
        <begin position="381"/>
        <end position="506"/>
    </location>
</feature>
<feature type="region of interest" description="Disordered" evidence="1">
    <location>
        <begin position="1"/>
        <end position="102"/>
    </location>
</feature>
<evidence type="ECO:0000313" key="3">
    <source>
        <dbReference type="Proteomes" id="UP000094444"/>
    </source>
</evidence>
<dbReference type="SUPFAM" id="SSF54695">
    <property type="entry name" value="POZ domain"/>
    <property type="match status" value="1"/>
</dbReference>
<accession>A0A2P5IB70</accession>
<dbReference type="EMBL" id="MAVT02000091">
    <property type="protein sequence ID" value="POS79752.1"/>
    <property type="molecule type" value="Genomic_DNA"/>
</dbReference>
<sequence>MSYADIVQGARRPPPARAPPLPILPPSTSSSSVVVVVVPTTATTPTTPAVGLQPRSYASALRGTSSPPPQPTPPPSPPPPSPPAVTAAAAEEMPSPPPPALETVVSIDLPAVPAPVPAPTPATEGAPNAHLWHDPYTWDTVVRCGGQGWLVHRHVLAGMSKWLDENLPHATLDGEPGFWSPNPVSWHPGRLEAIFHFMYHEDYPTGHYDPDNPSRMTPITDNVAHYVCGAAVLCRSMMDEAVRRIDKARAEIVQQLPVVQQNSRMFDKFEHGFRMALINMYAEPNQPLLRDLRIVVGKLVADIFHVVLQSPAWSTKYERHWGILRVRAVADHKWLYQAGLCEKNAVIMHGFEQMSILWQNHRGEGWQPAVDIMFPENLAYTLPRPPPPSTQQSTRRATRAIPIVSPDGTVTARPGTTVPRGMSRGGRGGRGRGAPSGLVEPAPQPARGKGKGKQKEKTETQASENLEAGPSEQSGSSSTSQVTQTTTTSRTTTEAGPSSAAARDDTARRAYWENITAQYNEPTMWMNMAPPSTLRARRRSSPARPSSSSSALSARAEPFLPGESSLHPAAAGPSSYHEDNPTNLPPGTDTATSDAYLNDPARQDELYGPSNNEPPTSQARPTTAGESSRQRDIATPAEGESSRFPDEAAQMTQALMSFYIGERENSGEICTRLPGPPASESEYDDDEGDD</sequence>
<feature type="compositionally biased region" description="Gly residues" evidence="1">
    <location>
        <begin position="423"/>
        <end position="434"/>
    </location>
</feature>
<dbReference type="InterPro" id="IPR011333">
    <property type="entry name" value="SKP1/BTB/POZ_sf"/>
</dbReference>
<feature type="compositionally biased region" description="Low complexity" evidence="1">
    <location>
        <begin position="26"/>
        <end position="50"/>
    </location>
</feature>
<proteinExistence type="predicted"/>
<feature type="region of interest" description="Disordered" evidence="1">
    <location>
        <begin position="667"/>
        <end position="690"/>
    </location>
</feature>
<gene>
    <name evidence="2" type="ORF">DHEL01_v201847</name>
</gene>
<feature type="compositionally biased region" description="Low complexity" evidence="1">
    <location>
        <begin position="471"/>
        <end position="493"/>
    </location>
</feature>
<feature type="compositionally biased region" description="Pro residues" evidence="1">
    <location>
        <begin position="12"/>
        <end position="25"/>
    </location>
</feature>
<comment type="caution">
    <text evidence="2">The sequence shown here is derived from an EMBL/GenBank/DDBJ whole genome shotgun (WGS) entry which is preliminary data.</text>
</comment>